<dbReference type="NCBIfam" id="NF041681">
    <property type="entry name" value="HGxxPAAW"/>
    <property type="match status" value="1"/>
</dbReference>
<reference evidence="3 4" key="1">
    <citation type="journal article" date="2009" name="Stand. Genomic Sci.">
        <title>Complete genome sequence of Brachybacterium faecium type strain (Schefferle 6-10).</title>
        <authorList>
            <person name="Lapidus A."/>
            <person name="Pukall R."/>
            <person name="Labuttii K."/>
            <person name="Copeland A."/>
            <person name="Del Rio T.G."/>
            <person name="Nolan M."/>
            <person name="Chen F."/>
            <person name="Lucas S."/>
            <person name="Tice H."/>
            <person name="Cheng J.F."/>
            <person name="Bruce D."/>
            <person name="Goodwin L."/>
            <person name="Pitluck S."/>
            <person name="Rohde M."/>
            <person name="Goker M."/>
            <person name="Pati A."/>
            <person name="Ivanova N."/>
            <person name="Mavrommatis K."/>
            <person name="Chen A."/>
            <person name="Palaniappan K."/>
            <person name="D'haeseleer P."/>
            <person name="Chain P."/>
            <person name="Bristow J."/>
            <person name="Eisen J.A."/>
            <person name="Markowitz V."/>
            <person name="Hugenholtz P."/>
            <person name="Kyrpides N.C."/>
            <person name="Klenk H.P."/>
        </authorList>
    </citation>
    <scope>NUCLEOTIDE SEQUENCE [LARGE SCALE GENOMIC DNA]</scope>
    <source>
        <strain evidence="4">ATCC 43885 / DSM 4810 / JCM 11609 / LMG 19847 / NBRC 14762 / NCIMB 9860 / 6-10</strain>
    </source>
</reference>
<dbReference type="eggNOG" id="ENOG50330HA">
    <property type="taxonomic scope" value="Bacteria"/>
</dbReference>
<keyword evidence="2" id="KW-1133">Transmembrane helix</keyword>
<evidence type="ECO:0000313" key="3">
    <source>
        <dbReference type="EMBL" id="ACU85318.1"/>
    </source>
</evidence>
<feature type="transmembrane region" description="Helical" evidence="2">
    <location>
        <begin position="21"/>
        <end position="41"/>
    </location>
</feature>
<proteinExistence type="predicted"/>
<accession>C7MCL1</accession>
<dbReference type="OrthoDB" id="5149710at2"/>
<dbReference type="KEGG" id="bfa:Bfae_14870"/>
<dbReference type="AlphaFoldDB" id="C7MCL1"/>
<dbReference type="PATRIC" id="fig|446465.5.peg.1482"/>
<evidence type="ECO:0000313" key="4">
    <source>
        <dbReference type="Proteomes" id="UP000001919"/>
    </source>
</evidence>
<evidence type="ECO:0000256" key="2">
    <source>
        <dbReference type="SAM" id="Phobius"/>
    </source>
</evidence>
<dbReference type="STRING" id="446465.Bfae_14870"/>
<feature type="transmembrane region" description="Helical" evidence="2">
    <location>
        <begin position="47"/>
        <end position="70"/>
    </location>
</feature>
<sequence>MPKTYAVPPPPHHNEGKTVAGWTMNLGIVLGALCIGIGMVISPLAVLIWVGAAIIALAIIIGAGLSLAGLGQPRGYDVASAAATAEGSSDANARSDRPAEADAR</sequence>
<gene>
    <name evidence="3" type="ordered locus">Bfae_14870</name>
</gene>
<dbReference type="EMBL" id="CP001643">
    <property type="protein sequence ID" value="ACU85318.1"/>
    <property type="molecule type" value="Genomic_DNA"/>
</dbReference>
<organism evidence="3 4">
    <name type="scientific">Brachybacterium faecium (strain ATCC 43885 / DSM 4810 / JCM 11609 / LMG 19847 / NBRC 14762 / NCIMB 9860 / 6-10)</name>
    <dbReference type="NCBI Taxonomy" id="446465"/>
    <lineage>
        <taxon>Bacteria</taxon>
        <taxon>Bacillati</taxon>
        <taxon>Actinomycetota</taxon>
        <taxon>Actinomycetes</taxon>
        <taxon>Micrococcales</taxon>
        <taxon>Dermabacteraceae</taxon>
        <taxon>Brachybacterium</taxon>
    </lineage>
</organism>
<dbReference type="HOGENOM" id="CLU_172614_3_1_11"/>
<keyword evidence="4" id="KW-1185">Reference proteome</keyword>
<keyword evidence="2" id="KW-0472">Membrane</keyword>
<evidence type="ECO:0000256" key="1">
    <source>
        <dbReference type="SAM" id="MobiDB-lite"/>
    </source>
</evidence>
<feature type="compositionally biased region" description="Basic and acidic residues" evidence="1">
    <location>
        <begin position="93"/>
        <end position="104"/>
    </location>
</feature>
<name>C7MCL1_BRAFD</name>
<feature type="region of interest" description="Disordered" evidence="1">
    <location>
        <begin position="84"/>
        <end position="104"/>
    </location>
</feature>
<dbReference type="Proteomes" id="UP000001919">
    <property type="component" value="Chromosome"/>
</dbReference>
<protein>
    <submittedName>
        <fullName evidence="3">Uncharacterized protein</fullName>
    </submittedName>
</protein>
<keyword evidence="2" id="KW-0812">Transmembrane</keyword>